<feature type="compositionally biased region" description="Basic and acidic residues" evidence="3">
    <location>
        <begin position="865"/>
        <end position="875"/>
    </location>
</feature>
<dbReference type="SUPFAM" id="SSF53098">
    <property type="entry name" value="Ribonuclease H-like"/>
    <property type="match status" value="1"/>
</dbReference>
<dbReference type="InterPro" id="IPR013103">
    <property type="entry name" value="RVT_2"/>
</dbReference>
<dbReference type="Pfam" id="PF07727">
    <property type="entry name" value="RVT_2"/>
    <property type="match status" value="1"/>
</dbReference>
<dbReference type="PANTHER" id="PTHR11439">
    <property type="entry name" value="GAG-POL-RELATED RETROTRANSPOSON"/>
    <property type="match status" value="1"/>
</dbReference>
<evidence type="ECO:0000256" key="2">
    <source>
        <dbReference type="SAM" id="Coils"/>
    </source>
</evidence>
<evidence type="ECO:0000313" key="5">
    <source>
        <dbReference type="EMBL" id="GEU68249.1"/>
    </source>
</evidence>
<accession>A0A6L2M485</accession>
<protein>
    <submittedName>
        <fullName evidence="5">Retrovirus-related Pol polyprotein from transposon TNT 1-94</fullName>
    </submittedName>
</protein>
<dbReference type="InterPro" id="IPR001584">
    <property type="entry name" value="Integrase_cat-core"/>
</dbReference>
<feature type="coiled-coil region" evidence="2">
    <location>
        <begin position="659"/>
        <end position="714"/>
    </location>
</feature>
<reference evidence="5" key="1">
    <citation type="journal article" date="2019" name="Sci. Rep.">
        <title>Draft genome of Tanacetum cinerariifolium, the natural source of mosquito coil.</title>
        <authorList>
            <person name="Yamashiro T."/>
            <person name="Shiraishi A."/>
            <person name="Satake H."/>
            <person name="Nakayama K."/>
        </authorList>
    </citation>
    <scope>NUCLEOTIDE SEQUENCE</scope>
</reference>
<dbReference type="Pfam" id="PF22936">
    <property type="entry name" value="Pol_BBD"/>
    <property type="match status" value="1"/>
</dbReference>
<dbReference type="Pfam" id="PF14223">
    <property type="entry name" value="Retrotran_gag_2"/>
    <property type="match status" value="1"/>
</dbReference>
<dbReference type="GO" id="GO:0004190">
    <property type="term" value="F:aspartic-type endopeptidase activity"/>
    <property type="evidence" value="ECO:0007669"/>
    <property type="project" value="UniProtKB-KW"/>
</dbReference>
<evidence type="ECO:0000256" key="3">
    <source>
        <dbReference type="SAM" id="MobiDB-lite"/>
    </source>
</evidence>
<organism evidence="5">
    <name type="scientific">Tanacetum cinerariifolium</name>
    <name type="common">Dalmatian daisy</name>
    <name type="synonym">Chrysanthemum cinerariifolium</name>
    <dbReference type="NCBI Taxonomy" id="118510"/>
    <lineage>
        <taxon>Eukaryota</taxon>
        <taxon>Viridiplantae</taxon>
        <taxon>Streptophyta</taxon>
        <taxon>Embryophyta</taxon>
        <taxon>Tracheophyta</taxon>
        <taxon>Spermatophyta</taxon>
        <taxon>Magnoliopsida</taxon>
        <taxon>eudicotyledons</taxon>
        <taxon>Gunneridae</taxon>
        <taxon>Pentapetalae</taxon>
        <taxon>asterids</taxon>
        <taxon>campanulids</taxon>
        <taxon>Asterales</taxon>
        <taxon>Asteraceae</taxon>
        <taxon>Asteroideae</taxon>
        <taxon>Anthemideae</taxon>
        <taxon>Anthemidinae</taxon>
        <taxon>Tanacetum</taxon>
    </lineage>
</organism>
<dbReference type="PANTHER" id="PTHR11439:SF495">
    <property type="entry name" value="REVERSE TRANSCRIPTASE, RNA-DEPENDENT DNA POLYMERASE-RELATED"/>
    <property type="match status" value="1"/>
</dbReference>
<feature type="compositionally biased region" description="Low complexity" evidence="3">
    <location>
        <begin position="1280"/>
        <end position="1302"/>
    </location>
</feature>
<keyword evidence="1" id="KW-0064">Aspartyl protease</keyword>
<dbReference type="EMBL" id="BKCJ010005713">
    <property type="protein sequence ID" value="GEU68249.1"/>
    <property type="molecule type" value="Genomic_DNA"/>
</dbReference>
<feature type="region of interest" description="Disordered" evidence="3">
    <location>
        <begin position="933"/>
        <end position="955"/>
    </location>
</feature>
<dbReference type="InterPro" id="IPR054722">
    <property type="entry name" value="PolX-like_BBD"/>
</dbReference>
<sequence>MGFSRIANMALLSYEVWGMILECRVAGHSKLNKDVKRYSRKDLLSCNNSHLGKTSSAYVCNDAMNVSCNSRLCDSFDVNNLFIFDDESVRNYPVSKMPFRKKPRDYLNVRSKSHSNKSLPRNVHRMVCFSNNDFAVIAGYGDVVIGSMMIKKIYYVKGLGHNLFSIGQFCDKGLEVGFQKSTCFVRNEDGIDLLTGDRSSNLYTIALNEVALNSSTCLIAKASSSQSWLWHQHLSYSNFATINNLVKNNLVQDPCLSFHITFAMSTQQDIYAAGSENRPLMLNKENYVSWSSRLLRYVKSRPNGKLIHNSIINGPYVRRMIPEPGDTNREVHVNETFHVQNDDELTEKKLKQIEADDQAIQTILLGLPEDIYAAVDSCETAQEIWLRVQQMMKGSDIGIQEKKAKLFNEWEMFTSNKGESIESYYHRFLKLMNDLKRNKHFPEKIARNLKFLNNLQPKLSRHVTIVHQTKDLHTADYTQLYDFLKYNQKENGLIGVPVNANQNLNENGNLVAAPDLDEIEEVNANLHFNGCLQQASTSGTHNDKAPVYDSDGSAEEAAKFVEDFKSLAKEADESLAKQKALELEIERLLRAVVSQDIICVVQKTFVVDTLDLQTELERTKERFENCIIKKENEYAKLWNDWYKKCNECKYDKISYDKAYNDMQHKIERSQAQLGDLRGKCKDNSGVSDTLNPLSQKLKNENVELEFQVLNYARENAHLKTKYKNLFDSISVSRAQTKTIIASLQKQLHNSIFENAKLRAQLFNKVSDPKDNKCGTSTNTKFAKQSILGKPSMFGETHALSKPVTSNSVPIPKESKVVKNDKKDVNSDSNGLSSAGIDNSKTRRPQPRSNTKNDRVPSVSKNSRSKNKEAEVEEHHRDLLLSKNNKHISPACNNFKLDSQNVISKVVCAMCKKCLISVNHDVCLRNYVNGKTSRGKKQKANVSIKEKQQKHQPKVKKTKKVEFIERLATPKPKKPRFLLRWSPIGIMFDLKGKILKSNESESQSNCSNGCSKHMTENLKLLINFVWKFMRTVHFGNDHVAAILGFGDLQWGNILITRVYFVERLGYNLFSVGKSKKAAHPPKPVPNSKERLHLLHMDLCGPMRIASINGKRIQNQVLKEYFDSVGISHQMSSVRTPQQNGVVERQNQTLVEAVRTMLIFFRAPLFLWAEAISTAKPDISFLHVFGALCYPKNDCEDIEKLGAKAMAFEQRSSKLKLQSMTSGQISSGLDLTYAPSTITTQQPTEGELDLLFEAMYDDYIDGQSSASVRTVPAAHEPQVRQTSTTSTSIADSTPTPTISSSHSTNISITSQDVDELNPNAMVDGNMFVNPFANPSTREPSRPILTRNQLRYDGNMCMYALTVLVSAPDNMSPITLKWLFKNKHDEEQTVIRNKSRLVVRGYRQEEGIDFKESFAPVARMEAIRIFLSYAAHKSFTVFQMDVKTAFLHGSLKEDVYVCQPEGFIDADHPSHVYKLKKALYGLKQAPRAWYGKLSTFFLQNHFFKGTIDPTLFIRRFDNDILVLFSDLMKSRFEMSMMGEMTFFLGLQVNQSPCGIFINQFNYVLEILKKYGMESCVPVGTPMEIKDKLDLDQNETLVDATKYHSMIGALMYLMSSRPDIVHATCLCARYQAKPTEKHLKEVKKIFRYLRGTVNMGLWYTKDSGFELTGFSDVDYAGRKDTFKSTFVGAQFLGEKLVSWSSKKQDYMALSTAKAEYVSLFACCAQVLWMRTQLTDYGFHFNKIPIYCDLKSAISCNMVQHSRTKHIAVRYHFIKEHVEKGTIELYFVKIDYQLADLFTKAFPADHFNYLVRRLGMRSLSP</sequence>
<dbReference type="InterPro" id="IPR036397">
    <property type="entry name" value="RNaseH_sf"/>
</dbReference>
<dbReference type="InterPro" id="IPR043502">
    <property type="entry name" value="DNA/RNA_pol_sf"/>
</dbReference>
<dbReference type="PROSITE" id="PS50994">
    <property type="entry name" value="INTEGRASE"/>
    <property type="match status" value="1"/>
</dbReference>
<evidence type="ECO:0000256" key="1">
    <source>
        <dbReference type="ARBA" id="ARBA00022750"/>
    </source>
</evidence>
<dbReference type="Gene3D" id="3.30.420.10">
    <property type="entry name" value="Ribonuclease H-like superfamily/Ribonuclease H"/>
    <property type="match status" value="1"/>
</dbReference>
<keyword evidence="1" id="KW-0645">Protease</keyword>
<feature type="region of interest" description="Disordered" evidence="3">
    <location>
        <begin position="797"/>
        <end position="875"/>
    </location>
</feature>
<dbReference type="CDD" id="cd09272">
    <property type="entry name" value="RNase_HI_RT_Ty1"/>
    <property type="match status" value="1"/>
</dbReference>
<evidence type="ECO:0000259" key="4">
    <source>
        <dbReference type="PROSITE" id="PS50994"/>
    </source>
</evidence>
<name>A0A6L2M485_TANCI</name>
<dbReference type="GO" id="GO:0015074">
    <property type="term" value="P:DNA integration"/>
    <property type="evidence" value="ECO:0007669"/>
    <property type="project" value="InterPro"/>
</dbReference>
<feature type="domain" description="Integrase catalytic" evidence="4">
    <location>
        <begin position="1100"/>
        <end position="1170"/>
    </location>
</feature>
<gene>
    <name evidence="5" type="ORF">Tci_040227</name>
</gene>
<dbReference type="SUPFAM" id="SSF56672">
    <property type="entry name" value="DNA/RNA polymerases"/>
    <property type="match status" value="1"/>
</dbReference>
<keyword evidence="2" id="KW-0175">Coiled coil</keyword>
<keyword evidence="1" id="KW-0378">Hydrolase</keyword>
<feature type="region of interest" description="Disordered" evidence="3">
    <location>
        <begin position="1266"/>
        <end position="1302"/>
    </location>
</feature>
<comment type="caution">
    <text evidence="5">The sequence shown here is derived from an EMBL/GenBank/DDBJ whole genome shotgun (WGS) entry which is preliminary data.</text>
</comment>
<feature type="compositionally biased region" description="Basic and acidic residues" evidence="3">
    <location>
        <begin position="812"/>
        <end position="825"/>
    </location>
</feature>
<proteinExistence type="predicted"/>
<dbReference type="InterPro" id="IPR012337">
    <property type="entry name" value="RNaseH-like_sf"/>
</dbReference>
<dbReference type="GO" id="GO:0003676">
    <property type="term" value="F:nucleic acid binding"/>
    <property type="evidence" value="ECO:0007669"/>
    <property type="project" value="InterPro"/>
</dbReference>